<dbReference type="OrthoDB" id="5894at2759"/>
<keyword evidence="3" id="KW-0862">Zinc</keyword>
<dbReference type="InterPro" id="IPR051964">
    <property type="entry name" value="Chaperone_stress_response"/>
</dbReference>
<keyword evidence="1" id="KW-0479">Metal-binding</keyword>
<dbReference type="GeneID" id="27334817"/>
<accession>A0A0D1ZQ90</accession>
<feature type="region of interest" description="Disordered" evidence="6">
    <location>
        <begin position="1"/>
        <end position="23"/>
    </location>
</feature>
<dbReference type="PRINTS" id="PR00625">
    <property type="entry name" value="JDOMAIN"/>
</dbReference>
<dbReference type="PROSITE" id="PS00028">
    <property type="entry name" value="ZINC_FINGER_C2H2_1"/>
    <property type="match status" value="2"/>
</dbReference>
<dbReference type="GO" id="GO:0003676">
    <property type="term" value="F:nucleic acid binding"/>
    <property type="evidence" value="ECO:0007669"/>
    <property type="project" value="InterPro"/>
</dbReference>
<feature type="compositionally biased region" description="Polar residues" evidence="6">
    <location>
        <begin position="1"/>
        <end position="14"/>
    </location>
</feature>
<dbReference type="InterPro" id="IPR022755">
    <property type="entry name" value="Znf_C2H2_jaz"/>
</dbReference>
<evidence type="ECO:0000256" key="1">
    <source>
        <dbReference type="ARBA" id="ARBA00022723"/>
    </source>
</evidence>
<feature type="region of interest" description="Disordered" evidence="6">
    <location>
        <begin position="363"/>
        <end position="502"/>
    </location>
</feature>
<reference evidence="9 10" key="1">
    <citation type="submission" date="2015-01" db="EMBL/GenBank/DDBJ databases">
        <title>The Genome Sequence of Exophiala spinifera CBS89968.</title>
        <authorList>
            <consortium name="The Broad Institute Genomics Platform"/>
            <person name="Cuomo C."/>
            <person name="de Hoog S."/>
            <person name="Gorbushina A."/>
            <person name="Stielow B."/>
            <person name="Teixiera M."/>
            <person name="Abouelleil A."/>
            <person name="Chapman S.B."/>
            <person name="Priest M."/>
            <person name="Young S.K."/>
            <person name="Wortman J."/>
            <person name="Nusbaum C."/>
            <person name="Birren B."/>
        </authorList>
    </citation>
    <scope>NUCLEOTIDE SEQUENCE [LARGE SCALE GENOMIC DNA]</scope>
    <source>
        <strain evidence="9 10">CBS 89968</strain>
    </source>
</reference>
<dbReference type="HOGENOM" id="CLU_009539_2_1_1"/>
<dbReference type="RefSeq" id="XP_016235163.1">
    <property type="nucleotide sequence ID" value="XM_016382061.1"/>
</dbReference>
<feature type="coiled-coil region" evidence="5">
    <location>
        <begin position="212"/>
        <end position="271"/>
    </location>
</feature>
<dbReference type="InterPro" id="IPR036869">
    <property type="entry name" value="J_dom_sf"/>
</dbReference>
<evidence type="ECO:0000256" key="3">
    <source>
        <dbReference type="ARBA" id="ARBA00022833"/>
    </source>
</evidence>
<dbReference type="CDD" id="cd06257">
    <property type="entry name" value="DnaJ"/>
    <property type="match status" value="1"/>
</dbReference>
<evidence type="ECO:0000256" key="6">
    <source>
        <dbReference type="SAM" id="MobiDB-lite"/>
    </source>
</evidence>
<keyword evidence="5" id="KW-0175">Coiled coil</keyword>
<proteinExistence type="predicted"/>
<dbReference type="InterPro" id="IPR003604">
    <property type="entry name" value="Matrin/U1-like-C_Znf_C2H2"/>
</dbReference>
<dbReference type="Gene3D" id="3.30.160.60">
    <property type="entry name" value="Classic Zinc Finger"/>
    <property type="match status" value="1"/>
</dbReference>
<dbReference type="InterPro" id="IPR018253">
    <property type="entry name" value="DnaJ_domain_CS"/>
</dbReference>
<evidence type="ECO:0000313" key="9">
    <source>
        <dbReference type="EMBL" id="KIW14947.1"/>
    </source>
</evidence>
<keyword evidence="10" id="KW-1185">Reference proteome</keyword>
<dbReference type="Pfam" id="PF21884">
    <property type="entry name" value="ZUO1-like_ZHD"/>
    <property type="match status" value="1"/>
</dbReference>
<gene>
    <name evidence="9" type="ORF">PV08_07734</name>
</gene>
<dbReference type="InterPro" id="IPR054076">
    <property type="entry name" value="ZUO1-like_ZHD"/>
</dbReference>
<dbReference type="FunFam" id="1.10.287.110:FF:000046">
    <property type="entry name" value="dnaJ homolog subfamily C member 21"/>
    <property type="match status" value="1"/>
</dbReference>
<dbReference type="Pfam" id="PF00226">
    <property type="entry name" value="DnaJ"/>
    <property type="match status" value="1"/>
</dbReference>
<evidence type="ECO:0000313" key="10">
    <source>
        <dbReference type="Proteomes" id="UP000053328"/>
    </source>
</evidence>
<dbReference type="SMART" id="SM00451">
    <property type="entry name" value="ZnF_U1"/>
    <property type="match status" value="1"/>
</dbReference>
<dbReference type="AlphaFoldDB" id="A0A0D1ZQ90"/>
<dbReference type="PANTHER" id="PTHR44029:SF1">
    <property type="entry name" value="DNAJ HOMOLOG SUBFAMILY C MEMBER 21"/>
    <property type="match status" value="1"/>
</dbReference>
<dbReference type="VEuPathDB" id="FungiDB:PV08_07734"/>
<dbReference type="Proteomes" id="UP000053328">
    <property type="component" value="Unassembled WGS sequence"/>
</dbReference>
<dbReference type="SMART" id="SM00355">
    <property type="entry name" value="ZnF_C2H2"/>
    <property type="match status" value="2"/>
</dbReference>
<dbReference type="STRING" id="91928.A0A0D1ZQ90"/>
<evidence type="ECO:0000256" key="4">
    <source>
        <dbReference type="PROSITE-ProRule" id="PRU00042"/>
    </source>
</evidence>
<evidence type="ECO:0000259" key="7">
    <source>
        <dbReference type="PROSITE" id="PS50076"/>
    </source>
</evidence>
<feature type="compositionally biased region" description="Acidic residues" evidence="6">
    <location>
        <begin position="385"/>
        <end position="400"/>
    </location>
</feature>
<dbReference type="InterPro" id="IPR013087">
    <property type="entry name" value="Znf_C2H2_type"/>
</dbReference>
<dbReference type="PROSITE" id="PS50157">
    <property type="entry name" value="ZINC_FINGER_C2H2_2"/>
    <property type="match status" value="1"/>
</dbReference>
<dbReference type="Pfam" id="PF12171">
    <property type="entry name" value="zf-C2H2_jaz"/>
    <property type="match status" value="1"/>
</dbReference>
<evidence type="ECO:0008006" key="11">
    <source>
        <dbReference type="Google" id="ProtNLM"/>
    </source>
</evidence>
<feature type="compositionally biased region" description="Acidic residues" evidence="6">
    <location>
        <begin position="423"/>
        <end position="432"/>
    </location>
</feature>
<dbReference type="SUPFAM" id="SSF57667">
    <property type="entry name" value="beta-beta-alpha zinc fingers"/>
    <property type="match status" value="1"/>
</dbReference>
<dbReference type="EMBL" id="KN847496">
    <property type="protein sequence ID" value="KIW14947.1"/>
    <property type="molecule type" value="Genomic_DNA"/>
</dbReference>
<dbReference type="InterPro" id="IPR041661">
    <property type="entry name" value="ZN622/Rei1/Reh1_Znf-C2H2"/>
</dbReference>
<dbReference type="PROSITE" id="PS50076">
    <property type="entry name" value="DNAJ_2"/>
    <property type="match status" value="1"/>
</dbReference>
<dbReference type="Pfam" id="PF12756">
    <property type="entry name" value="zf-C2H2_2"/>
    <property type="match status" value="1"/>
</dbReference>
<dbReference type="GO" id="GO:0005737">
    <property type="term" value="C:cytoplasm"/>
    <property type="evidence" value="ECO:0007669"/>
    <property type="project" value="TreeGrafter"/>
</dbReference>
<feature type="region of interest" description="Disordered" evidence="6">
    <location>
        <begin position="289"/>
        <end position="309"/>
    </location>
</feature>
<name>A0A0D1ZQ90_9EURO</name>
<keyword evidence="2 4" id="KW-0863">Zinc-finger</keyword>
<evidence type="ECO:0000259" key="8">
    <source>
        <dbReference type="PROSITE" id="PS50157"/>
    </source>
</evidence>
<feature type="domain" description="C2H2-type" evidence="8">
    <location>
        <begin position="317"/>
        <end position="341"/>
    </location>
</feature>
<protein>
    <recommendedName>
        <fullName evidence="11">J domain-containing protein</fullName>
    </recommendedName>
</protein>
<dbReference type="InterPro" id="IPR001623">
    <property type="entry name" value="DnaJ_domain"/>
</dbReference>
<organism evidence="9 10">
    <name type="scientific">Exophiala spinifera</name>
    <dbReference type="NCBI Taxonomy" id="91928"/>
    <lineage>
        <taxon>Eukaryota</taxon>
        <taxon>Fungi</taxon>
        <taxon>Dikarya</taxon>
        <taxon>Ascomycota</taxon>
        <taxon>Pezizomycotina</taxon>
        <taxon>Eurotiomycetes</taxon>
        <taxon>Chaetothyriomycetidae</taxon>
        <taxon>Chaetothyriales</taxon>
        <taxon>Herpotrichiellaceae</taxon>
        <taxon>Exophiala</taxon>
    </lineage>
</organism>
<evidence type="ECO:0000256" key="5">
    <source>
        <dbReference type="SAM" id="Coils"/>
    </source>
</evidence>
<dbReference type="PANTHER" id="PTHR44029">
    <property type="entry name" value="DNAJ HOMOLOG SUBFAMILY C MEMBER 21"/>
    <property type="match status" value="1"/>
</dbReference>
<dbReference type="SMART" id="SM00271">
    <property type="entry name" value="DnaJ"/>
    <property type="match status" value="1"/>
</dbReference>
<dbReference type="SUPFAM" id="SSF46565">
    <property type="entry name" value="Chaperone J-domain"/>
    <property type="match status" value="1"/>
</dbReference>
<dbReference type="GO" id="GO:0008270">
    <property type="term" value="F:zinc ion binding"/>
    <property type="evidence" value="ECO:0007669"/>
    <property type="project" value="UniProtKB-KW"/>
</dbReference>
<dbReference type="InterPro" id="IPR036236">
    <property type="entry name" value="Znf_C2H2_sf"/>
</dbReference>
<sequence>MGQRQSTDNATQEEQPPAKADYYDLLGVERTATDDEIKKAYRRKALELHPDRNYGNVEAATALFAEIQSAYEVLSDPQERAWYDSHRDILLRGDAAAGADATDFSYNIRMTSAEEVLKLMMKFNGRLDFTDAPSGFYGGLNDFFKQLAKEEDIACQWEGQDYMDYPEFGLKDDDYEDTVRPFYASWNGFATRKSYSWKDQYRLSDAPDRRIRRMMEKENRKLREEAIQEYNEAVRSLVAFVRKRDPRVQNNQKSEAERQKALREATAAQAARSKAARLAKMEEMDTAAIPEWARSRPSHDELEGGFSSESEVEEHAYDCVVCDKTFKSEAQYMSHEKSKKHIKMLKQLQKEMRAEGRALDLEVENSAPEVEVEVPGEGEARPLDATDEPVDLNVDGEDFSDGVAEQSDVDAATQVKGTSGGSEETEDDSDDDYAARSDIEQRIAGGSVSGTSSKIAGISLEDTPPETSEMETATQRQPKMGKAKQKKARKAAQKAADPTDKVGSMLQCAVCQAEFPSKNKLFDHINKEKHVAYKTELNQAKGSKSTRGKKR</sequence>
<feature type="domain" description="J" evidence="7">
    <location>
        <begin position="21"/>
        <end position="87"/>
    </location>
</feature>
<feature type="compositionally biased region" description="Basic residues" evidence="6">
    <location>
        <begin position="479"/>
        <end position="492"/>
    </location>
</feature>
<dbReference type="Gene3D" id="1.10.287.110">
    <property type="entry name" value="DnaJ domain"/>
    <property type="match status" value="1"/>
</dbReference>
<feature type="compositionally biased region" description="Basic and acidic residues" evidence="6">
    <location>
        <begin position="293"/>
        <end position="302"/>
    </location>
</feature>
<dbReference type="PROSITE" id="PS00636">
    <property type="entry name" value="DNAJ_1"/>
    <property type="match status" value="1"/>
</dbReference>
<evidence type="ECO:0000256" key="2">
    <source>
        <dbReference type="ARBA" id="ARBA00022771"/>
    </source>
</evidence>